<dbReference type="Proteomes" id="UP000014500">
    <property type="component" value="Unassembled WGS sequence"/>
</dbReference>
<dbReference type="AlphaFoldDB" id="T1II29"/>
<dbReference type="EMBL" id="JH430082">
    <property type="status" value="NOT_ANNOTATED_CDS"/>
    <property type="molecule type" value="Genomic_DNA"/>
</dbReference>
<dbReference type="HOGENOM" id="CLU_446432_0_0_1"/>
<dbReference type="PANTHER" id="PTHR35617">
    <property type="entry name" value="PHAGE_INTEGRASE DOMAIN-CONTAINING PROTEIN"/>
    <property type="match status" value="1"/>
</dbReference>
<reference evidence="2" key="1">
    <citation type="submission" date="2011-05" db="EMBL/GenBank/DDBJ databases">
        <authorList>
            <person name="Richards S.R."/>
            <person name="Qu J."/>
            <person name="Jiang H."/>
            <person name="Jhangiani S.N."/>
            <person name="Agravi P."/>
            <person name="Goodspeed R."/>
            <person name="Gross S."/>
            <person name="Mandapat C."/>
            <person name="Jackson L."/>
            <person name="Mathew T."/>
            <person name="Pu L."/>
            <person name="Thornton R."/>
            <person name="Saada N."/>
            <person name="Wilczek-Boney K.B."/>
            <person name="Lee S."/>
            <person name="Kovar C."/>
            <person name="Wu Y."/>
            <person name="Scherer S.E."/>
            <person name="Worley K.C."/>
            <person name="Muzny D.M."/>
            <person name="Gibbs R."/>
        </authorList>
    </citation>
    <scope>NUCLEOTIDE SEQUENCE</scope>
    <source>
        <strain evidence="2">Brora</strain>
    </source>
</reference>
<name>T1II29_STRMM</name>
<sequence>MEVEFDDLDDLNLTKVYGPDGPTKFADFLTKSLFLLPMEQRNEVIKNTLLPGNFKFLEPPKCEEFVEKFLDSTAKVKDKSSMKVQESLLKAIVPLSKTMMALKDKFPKGDPFLAEHYSNLTQSLVLIGTSNLLINRKHRLDMHKYLGDNFDDPCKKFESFPTTLFGPDFSKRVDEQEKMEKAARKATKNKKDRGFNPFRRLRYDNRSAPYPNHSQNSYYNNGRQNSYRGMMVFPIDFPESDDSLLFDRKRTIQRQLPTRRPLQQQQKEIIEIVSKNVDTLTINKPNEDKIVSSAQTEYHFSSEELAKMNAAILDLLDQGVIHNVIEQQDQFLSPVFPSNSEDIKKITPRQQSHSSNNRPVVDNSNMVHHPTINDSSNTSSFFCQTSVSRTQTRRVPQIKQGNASDWLEDLKRDRIAEGFSEDAANLFAANWRASTIKTYTPGINKWKKVFQERPALPKYTHTWDVGIALRELQTWWPHSTLKWPKLQLKLLMLIALASAQRVSTPQSLSLDDLHLTDKEAIWIPSQLSKQTRPGHHVTIKLASFEQDRSICPVTALTGEKTSKPSLLVASPGYSIAALCFSAAVVLMGPLWSSSGPTQLDQQQKKPFQHKIF</sequence>
<reference evidence="1" key="2">
    <citation type="submission" date="2015-02" db="UniProtKB">
        <authorList>
            <consortium name="EnsemblMetazoa"/>
        </authorList>
    </citation>
    <scope>IDENTIFICATION</scope>
</reference>
<protein>
    <submittedName>
        <fullName evidence="1">Uncharacterized protein</fullName>
    </submittedName>
</protein>
<proteinExistence type="predicted"/>
<organism evidence="1 2">
    <name type="scientific">Strigamia maritima</name>
    <name type="common">European centipede</name>
    <name type="synonym">Geophilus maritimus</name>
    <dbReference type="NCBI Taxonomy" id="126957"/>
    <lineage>
        <taxon>Eukaryota</taxon>
        <taxon>Metazoa</taxon>
        <taxon>Ecdysozoa</taxon>
        <taxon>Arthropoda</taxon>
        <taxon>Myriapoda</taxon>
        <taxon>Chilopoda</taxon>
        <taxon>Pleurostigmophora</taxon>
        <taxon>Geophilomorpha</taxon>
        <taxon>Linotaeniidae</taxon>
        <taxon>Strigamia</taxon>
    </lineage>
</organism>
<dbReference type="PANTHER" id="PTHR35617:SF3">
    <property type="entry name" value="CORE-BINDING (CB) DOMAIN-CONTAINING PROTEIN"/>
    <property type="match status" value="1"/>
</dbReference>
<dbReference type="EnsemblMetazoa" id="SMAR000514-RA">
    <property type="protein sequence ID" value="SMAR000514-PA"/>
    <property type="gene ID" value="SMAR000514"/>
</dbReference>
<evidence type="ECO:0000313" key="2">
    <source>
        <dbReference type="Proteomes" id="UP000014500"/>
    </source>
</evidence>
<evidence type="ECO:0000313" key="1">
    <source>
        <dbReference type="EnsemblMetazoa" id="SMAR000514-PA"/>
    </source>
</evidence>
<keyword evidence="2" id="KW-1185">Reference proteome</keyword>
<accession>T1II29</accession>